<dbReference type="AlphaFoldDB" id="A0A1G7TLY7"/>
<evidence type="ECO:0000313" key="1">
    <source>
        <dbReference type="EMBL" id="SDG36346.1"/>
    </source>
</evidence>
<organism evidence="1 2">
    <name type="scientific">Epilithonimonas hungarica</name>
    <dbReference type="NCBI Taxonomy" id="454006"/>
    <lineage>
        <taxon>Bacteria</taxon>
        <taxon>Pseudomonadati</taxon>
        <taxon>Bacteroidota</taxon>
        <taxon>Flavobacteriia</taxon>
        <taxon>Flavobacteriales</taxon>
        <taxon>Weeksellaceae</taxon>
        <taxon>Chryseobacterium group</taxon>
        <taxon>Epilithonimonas</taxon>
    </lineage>
</organism>
<reference evidence="2" key="1">
    <citation type="submission" date="2016-10" db="EMBL/GenBank/DDBJ databases">
        <authorList>
            <person name="Varghese N."/>
            <person name="Submissions S."/>
        </authorList>
    </citation>
    <scope>NUCLEOTIDE SEQUENCE [LARGE SCALE GENOMIC DNA]</scope>
    <source>
        <strain evidence="2">DSM 19684</strain>
    </source>
</reference>
<proteinExistence type="predicted"/>
<accession>A0A1G7TLY7</accession>
<dbReference type="STRING" id="454006.SAMN05421825_3161"/>
<gene>
    <name evidence="1" type="ORF">SAMN05421825_3161</name>
</gene>
<evidence type="ECO:0000313" key="2">
    <source>
        <dbReference type="Proteomes" id="UP000199203"/>
    </source>
</evidence>
<sequence>MKTEDFYKLYIPALEEAFRNDSVNYGFYVRPPEDYLNNDIADLIAKYLENNEDDFTEKVGYYFDAKSHNFPTIKGVSIDAYKENLIDEMLKIKKKYF</sequence>
<protein>
    <submittedName>
        <fullName evidence="1">Uncharacterized protein</fullName>
    </submittedName>
</protein>
<keyword evidence="2" id="KW-1185">Reference proteome</keyword>
<dbReference type="Proteomes" id="UP000199203">
    <property type="component" value="Unassembled WGS sequence"/>
</dbReference>
<name>A0A1G7TLY7_9FLAO</name>
<dbReference type="EMBL" id="FNBH01000004">
    <property type="protein sequence ID" value="SDG36346.1"/>
    <property type="molecule type" value="Genomic_DNA"/>
</dbReference>